<evidence type="ECO:0000256" key="4">
    <source>
        <dbReference type="ARBA" id="ARBA00022989"/>
    </source>
</evidence>
<dbReference type="InterPro" id="IPR042217">
    <property type="entry name" value="T4SS_VirB10/TrbI"/>
</dbReference>
<dbReference type="Proteomes" id="UP000249065">
    <property type="component" value="Unassembled WGS sequence"/>
</dbReference>
<comment type="caution">
    <text evidence="8">The sequence shown here is derived from an EMBL/GenBank/DDBJ whole genome shotgun (WGS) entry which is preliminary data.</text>
</comment>
<dbReference type="RefSeq" id="WP_111472223.1">
    <property type="nucleotide sequence ID" value="NZ_QLIX01000027.1"/>
</dbReference>
<evidence type="ECO:0000256" key="3">
    <source>
        <dbReference type="ARBA" id="ARBA00022692"/>
    </source>
</evidence>
<name>A0A327LZP4_9PROT</name>
<dbReference type="GO" id="GO:0016020">
    <property type="term" value="C:membrane"/>
    <property type="evidence" value="ECO:0007669"/>
    <property type="project" value="UniProtKB-SubCell"/>
</dbReference>
<dbReference type="Gene3D" id="2.40.128.260">
    <property type="entry name" value="Type IV secretion system, VirB10/TraB/TrbI"/>
    <property type="match status" value="2"/>
</dbReference>
<keyword evidence="4 7" id="KW-1133">Transmembrane helix</keyword>
<evidence type="ECO:0000313" key="8">
    <source>
        <dbReference type="EMBL" id="RAI56100.1"/>
    </source>
</evidence>
<feature type="compositionally biased region" description="Pro residues" evidence="6">
    <location>
        <begin position="64"/>
        <end position="88"/>
    </location>
</feature>
<evidence type="ECO:0000256" key="6">
    <source>
        <dbReference type="SAM" id="MobiDB-lite"/>
    </source>
</evidence>
<keyword evidence="9" id="KW-1185">Reference proteome</keyword>
<dbReference type="OrthoDB" id="9807354at2"/>
<evidence type="ECO:0000256" key="1">
    <source>
        <dbReference type="ARBA" id="ARBA00004167"/>
    </source>
</evidence>
<dbReference type="Pfam" id="PF03743">
    <property type="entry name" value="TrbI"/>
    <property type="match status" value="1"/>
</dbReference>
<gene>
    <name evidence="8" type="ORF">DOO78_22950</name>
</gene>
<sequence length="355" mass="36795">MTEDRGAPDTTGRRLLTQKQTYAVSILGAGALIAFVFWRHPGNEPPEPPQPAGGIGRRVTFDAPQPPPATPPAEPVAFALPPPPPPPQLAAAPAQAQAATGPRAPRMMSYAVTPPPRSDDRSGAEGGGPRPAAGGTDADPARRGTSVAFRGTAIAGARAGAPLDTTLVLMPGVYRCTLDTAVSSERPGPFFCHVTQDWLSPAGVRLMEAGTRIQGSYESHVAVGQSRILSLAATGWTPQGVPVPLGAPVGDALGRVGMDGAVDRHFWERFGGAVFLMLSGSAISAAQGAVQAALARGDNNTYLNLQTGGVQGAVASVLRDSINIPNTVTKNQGEEIAILLTQPVDFSDAYRLRLR</sequence>
<evidence type="ECO:0008006" key="10">
    <source>
        <dbReference type="Google" id="ProtNLM"/>
    </source>
</evidence>
<feature type="region of interest" description="Disordered" evidence="6">
    <location>
        <begin position="40"/>
        <end position="143"/>
    </location>
</feature>
<dbReference type="CDD" id="cd16429">
    <property type="entry name" value="VirB10"/>
    <property type="match status" value="1"/>
</dbReference>
<accession>A0A327LZP4</accession>
<feature type="transmembrane region" description="Helical" evidence="7">
    <location>
        <begin position="21"/>
        <end position="38"/>
    </location>
</feature>
<comment type="similarity">
    <text evidence="2">Belongs to the TrbI/VirB10 family.</text>
</comment>
<proteinExistence type="inferred from homology"/>
<dbReference type="AlphaFoldDB" id="A0A327LZP4"/>
<comment type="subcellular location">
    <subcellularLocation>
        <location evidence="1">Membrane</location>
        <topology evidence="1">Single-pass membrane protein</topology>
    </subcellularLocation>
</comment>
<protein>
    <recommendedName>
        <fullName evidence="10">Conjugal transfer protein TrbI</fullName>
    </recommendedName>
</protein>
<dbReference type="EMBL" id="QLIX01000027">
    <property type="protein sequence ID" value="RAI56100.1"/>
    <property type="molecule type" value="Genomic_DNA"/>
</dbReference>
<dbReference type="InterPro" id="IPR005498">
    <property type="entry name" value="T4SS_VirB10/TraB/TrbI"/>
</dbReference>
<evidence type="ECO:0000256" key="2">
    <source>
        <dbReference type="ARBA" id="ARBA00010265"/>
    </source>
</evidence>
<reference evidence="9" key="1">
    <citation type="submission" date="2018-06" db="EMBL/GenBank/DDBJ databases">
        <authorList>
            <person name="Khan S.A."/>
        </authorList>
    </citation>
    <scope>NUCLEOTIDE SEQUENCE [LARGE SCALE GENOMIC DNA]</scope>
    <source>
        <strain evidence="9">DB-1506</strain>
    </source>
</reference>
<evidence type="ECO:0000313" key="9">
    <source>
        <dbReference type="Proteomes" id="UP000249065"/>
    </source>
</evidence>
<keyword evidence="5 7" id="KW-0472">Membrane</keyword>
<feature type="compositionally biased region" description="Low complexity" evidence="6">
    <location>
        <begin position="89"/>
        <end position="105"/>
    </location>
</feature>
<organism evidence="8 9">
    <name type="scientific">Roseicella frigidaeris</name>
    <dbReference type="NCBI Taxonomy" id="2230885"/>
    <lineage>
        <taxon>Bacteria</taxon>
        <taxon>Pseudomonadati</taxon>
        <taxon>Pseudomonadota</taxon>
        <taxon>Alphaproteobacteria</taxon>
        <taxon>Acetobacterales</taxon>
        <taxon>Roseomonadaceae</taxon>
        <taxon>Roseicella</taxon>
    </lineage>
</organism>
<evidence type="ECO:0000256" key="7">
    <source>
        <dbReference type="SAM" id="Phobius"/>
    </source>
</evidence>
<keyword evidence="3 7" id="KW-0812">Transmembrane</keyword>
<evidence type="ECO:0000256" key="5">
    <source>
        <dbReference type="ARBA" id="ARBA00023136"/>
    </source>
</evidence>